<evidence type="ECO:0000256" key="3">
    <source>
        <dbReference type="ARBA" id="ARBA00022475"/>
    </source>
</evidence>
<dbReference type="EMBL" id="CP142433">
    <property type="protein sequence ID" value="XBC45974.1"/>
    <property type="molecule type" value="Genomic_DNA"/>
</dbReference>
<evidence type="ECO:0000313" key="11">
    <source>
        <dbReference type="EMBL" id="XBC51442.1"/>
    </source>
</evidence>
<keyword evidence="4 7" id="KW-0812">Transmembrane</keyword>
<dbReference type="PANTHER" id="PTHR34583">
    <property type="entry name" value="ANTIPORTER SUBUNIT MNHC2-RELATED"/>
    <property type="match status" value="1"/>
</dbReference>
<dbReference type="InterPro" id="IPR039428">
    <property type="entry name" value="NUOK/Mnh_C1-like"/>
</dbReference>
<feature type="transmembrane region" description="Helical" evidence="7">
    <location>
        <begin position="70"/>
        <end position="93"/>
    </location>
</feature>
<evidence type="ECO:0000313" key="9">
    <source>
        <dbReference type="EMBL" id="XBC47054.1"/>
    </source>
</evidence>
<dbReference type="Pfam" id="PF00420">
    <property type="entry name" value="Oxidored_q2"/>
    <property type="match status" value="1"/>
</dbReference>
<dbReference type="EMBL" id="CP142435">
    <property type="protein sequence ID" value="XBC49392.1"/>
    <property type="molecule type" value="Genomic_DNA"/>
</dbReference>
<dbReference type="AlphaFoldDB" id="A0AB74TKG7"/>
<organism evidence="9">
    <name type="scientific">Dolosigranulum savutiense</name>
    <dbReference type="NCBI Taxonomy" id="3110288"/>
    <lineage>
        <taxon>Bacteria</taxon>
        <taxon>Bacillati</taxon>
        <taxon>Bacillota</taxon>
        <taxon>Bacilli</taxon>
        <taxon>Lactobacillales</taxon>
        <taxon>Carnobacteriaceae</taxon>
        <taxon>Dolosigranulum</taxon>
    </lineage>
</organism>
<dbReference type="Gene3D" id="1.10.287.3510">
    <property type="match status" value="1"/>
</dbReference>
<reference evidence="9" key="1">
    <citation type="submission" date="2023-12" db="EMBL/GenBank/DDBJ databases">
        <title>Dolosigranulum savutii sp. nov. isolated from human upper respiratory samples collected in Botswana.</title>
        <authorList>
            <person name="Kelly M.S."/>
        </authorList>
    </citation>
    <scope>NUCLEOTIDE SEQUENCE</scope>
    <source>
        <strain evidence="11">MSK211</strain>
        <strain evidence="10">MSK294</strain>
        <strain evidence="9">MSK312</strain>
        <strain evidence="8">MSK433</strain>
    </source>
</reference>
<feature type="transmembrane region" description="Helical" evidence="7">
    <location>
        <begin position="30"/>
        <end position="50"/>
    </location>
</feature>
<keyword evidence="5 7" id="KW-1133">Transmembrane helix</keyword>
<dbReference type="GO" id="GO:0005886">
    <property type="term" value="C:plasma membrane"/>
    <property type="evidence" value="ECO:0007669"/>
    <property type="project" value="UniProtKB-SubCell"/>
</dbReference>
<comment type="subcellular location">
    <subcellularLocation>
        <location evidence="1">Cell membrane</location>
        <topology evidence="1">Multi-pass membrane protein</topology>
    </subcellularLocation>
</comment>
<evidence type="ECO:0000313" key="8">
    <source>
        <dbReference type="EMBL" id="XBC45974.1"/>
    </source>
</evidence>
<keyword evidence="6 7" id="KW-0472">Membrane</keyword>
<evidence type="ECO:0000256" key="5">
    <source>
        <dbReference type="ARBA" id="ARBA00022989"/>
    </source>
</evidence>
<dbReference type="EMBL" id="CP142436">
    <property type="protein sequence ID" value="XBC51442.1"/>
    <property type="molecule type" value="Genomic_DNA"/>
</dbReference>
<evidence type="ECO:0000256" key="1">
    <source>
        <dbReference type="ARBA" id="ARBA00004651"/>
    </source>
</evidence>
<name>A0AB74TKG7_9LACT</name>
<dbReference type="PANTHER" id="PTHR34583:SF2">
    <property type="entry name" value="ANTIPORTER SUBUNIT MNHC2-RELATED"/>
    <property type="match status" value="1"/>
</dbReference>
<feature type="transmembrane region" description="Helical" evidence="7">
    <location>
        <begin position="6"/>
        <end position="23"/>
    </location>
</feature>
<comment type="similarity">
    <text evidence="2">Belongs to the CPA3 antiporters (TC 2.A.63) subunit C family.</text>
</comment>
<evidence type="ECO:0000256" key="2">
    <source>
        <dbReference type="ARBA" id="ARBA00010388"/>
    </source>
</evidence>
<accession>A0AB74TKG7</accession>
<proteinExistence type="inferred from homology"/>
<evidence type="ECO:0000313" key="10">
    <source>
        <dbReference type="EMBL" id="XBC49392.1"/>
    </source>
</evidence>
<protein>
    <submittedName>
        <fullName evidence="9">Cation:proton antiporter subunit C</fullName>
    </submittedName>
</protein>
<sequence length="115" mass="12817">MEWFNGQTVGIVLFFIGLFGLMTKKTIIKTIVSMSVMESGIYLFYININYSRSSVPPIGQVAGEVVADPVPSALMITSIVIGMGVTAIALTMFMHYKKKHGITYWTRNRHESEGH</sequence>
<dbReference type="RefSeq" id="WP_347297245.1">
    <property type="nucleotide sequence ID" value="NZ_CP142433.1"/>
</dbReference>
<evidence type="ECO:0000256" key="7">
    <source>
        <dbReference type="SAM" id="Phobius"/>
    </source>
</evidence>
<dbReference type="EMBL" id="CP142434">
    <property type="protein sequence ID" value="XBC47054.1"/>
    <property type="molecule type" value="Genomic_DNA"/>
</dbReference>
<keyword evidence="3" id="KW-1003">Cell membrane</keyword>
<evidence type="ECO:0000256" key="4">
    <source>
        <dbReference type="ARBA" id="ARBA00022692"/>
    </source>
</evidence>
<evidence type="ECO:0000256" key="6">
    <source>
        <dbReference type="ARBA" id="ARBA00023136"/>
    </source>
</evidence>
<dbReference type="KEGG" id="dst:VUQ06_07855"/>
<dbReference type="InterPro" id="IPR050601">
    <property type="entry name" value="CPA3_antiporter_subunitC"/>
</dbReference>
<gene>
    <name evidence="10" type="ORF">VUQ06_07855</name>
    <name evidence="11" type="ORF">VUQ07_09520</name>
    <name evidence="8" type="ORF">VUQ08_09055</name>
    <name evidence="9" type="ORF">VUQ09_05545</name>
</gene>